<evidence type="ECO:0000313" key="3">
    <source>
        <dbReference type="Proteomes" id="UP001373714"/>
    </source>
</evidence>
<reference evidence="2 3" key="1">
    <citation type="submission" date="2019-10" db="EMBL/GenBank/DDBJ databases">
        <authorList>
            <person name="Palmer J.M."/>
        </authorList>
    </citation>
    <scope>NUCLEOTIDE SEQUENCE [LARGE SCALE GENOMIC DNA]</scope>
    <source>
        <strain evidence="2 3">TWF730</strain>
    </source>
</reference>
<evidence type="ECO:0000256" key="1">
    <source>
        <dbReference type="SAM" id="MobiDB-lite"/>
    </source>
</evidence>
<feature type="compositionally biased region" description="Basic and acidic residues" evidence="1">
    <location>
        <begin position="340"/>
        <end position="362"/>
    </location>
</feature>
<gene>
    <name evidence="2" type="ORF">TWF730_008638</name>
</gene>
<organism evidence="2 3">
    <name type="scientific">Orbilia blumenaviensis</name>
    <dbReference type="NCBI Taxonomy" id="1796055"/>
    <lineage>
        <taxon>Eukaryota</taxon>
        <taxon>Fungi</taxon>
        <taxon>Dikarya</taxon>
        <taxon>Ascomycota</taxon>
        <taxon>Pezizomycotina</taxon>
        <taxon>Orbiliomycetes</taxon>
        <taxon>Orbiliales</taxon>
        <taxon>Orbiliaceae</taxon>
        <taxon>Orbilia</taxon>
    </lineage>
</organism>
<accession>A0AAV9V9I3</accession>
<dbReference type="Proteomes" id="UP001373714">
    <property type="component" value="Unassembled WGS sequence"/>
</dbReference>
<sequence length="362" mass="39642">MRNMTPTPRSWQNPNHQCLVQADTHRPPAFSLAISSTSSSNHRDFHLQSIFNPSCPVFTQNSTAFFTKEVLSPKPFTEANMLTKKFFGAFRRKAKKQEAASLSSPQISIIAPLTVGIIRLGLPQSPDTPKGGSEPGYQESSHSVIIGAYGSLGRGSSLSLPTYGQEDLVSIDLVPVPSFPRSLSTDRLDEDPSHLARHFRYEMLKTRGIRAPTIIVGPTRLRALEAYEKLEERAAEGVNRPLAVNSRTEADNGGWQRGLDGVADVEARTKGKNRKSIPQGMARILHTVKRGIMGLGASGSRKGGPIKEPSEGPITMGPQLWLREGVTLGANPRASSPHLYGRDSDGPKRTVHPREWETELVR</sequence>
<keyword evidence="3" id="KW-1185">Reference proteome</keyword>
<dbReference type="AlphaFoldDB" id="A0AAV9V9I3"/>
<name>A0AAV9V9I3_9PEZI</name>
<feature type="region of interest" description="Disordered" evidence="1">
    <location>
        <begin position="294"/>
        <end position="362"/>
    </location>
</feature>
<dbReference type="EMBL" id="JAVHNS010000005">
    <property type="protein sequence ID" value="KAK6354226.1"/>
    <property type="molecule type" value="Genomic_DNA"/>
</dbReference>
<protein>
    <submittedName>
        <fullName evidence="2">Uncharacterized protein</fullName>
    </submittedName>
</protein>
<comment type="caution">
    <text evidence="2">The sequence shown here is derived from an EMBL/GenBank/DDBJ whole genome shotgun (WGS) entry which is preliminary data.</text>
</comment>
<evidence type="ECO:0000313" key="2">
    <source>
        <dbReference type="EMBL" id="KAK6354226.1"/>
    </source>
</evidence>
<proteinExistence type="predicted"/>